<feature type="domain" description="NrS-1 polymerase-like helicase" evidence="1">
    <location>
        <begin position="499"/>
        <end position="611"/>
    </location>
</feature>
<proteinExistence type="predicted"/>
<evidence type="ECO:0000259" key="1">
    <source>
        <dbReference type="Pfam" id="PF19263"/>
    </source>
</evidence>
<dbReference type="Proteomes" id="UP001331561">
    <property type="component" value="Unassembled WGS sequence"/>
</dbReference>
<evidence type="ECO:0000313" key="2">
    <source>
        <dbReference type="EMBL" id="MEC5386416.1"/>
    </source>
</evidence>
<reference evidence="2 3" key="1">
    <citation type="submission" date="2024-01" db="EMBL/GenBank/DDBJ databases">
        <title>Uliginosibacterium soil sp. nov.</title>
        <authorList>
            <person name="Lv Y."/>
        </authorList>
    </citation>
    <scope>NUCLEOTIDE SEQUENCE [LARGE SCALE GENOMIC DNA]</scope>
    <source>
        <strain evidence="2 3">H3</strain>
    </source>
</reference>
<accession>A0ABU6K427</accession>
<protein>
    <submittedName>
        <fullName evidence="2">Primase-helicase family protein</fullName>
    </submittedName>
</protein>
<dbReference type="EMBL" id="JAYXHS010000002">
    <property type="protein sequence ID" value="MEC5386416.1"/>
    <property type="molecule type" value="Genomic_DNA"/>
</dbReference>
<keyword evidence="3" id="KW-1185">Reference proteome</keyword>
<dbReference type="InterPro" id="IPR045455">
    <property type="entry name" value="NrS-1_pol-like_helicase"/>
</dbReference>
<evidence type="ECO:0000313" key="3">
    <source>
        <dbReference type="Proteomes" id="UP001331561"/>
    </source>
</evidence>
<dbReference type="Pfam" id="PF19263">
    <property type="entry name" value="DUF5906"/>
    <property type="match status" value="1"/>
</dbReference>
<dbReference type="RefSeq" id="WP_327599382.1">
    <property type="nucleotide sequence ID" value="NZ_JAYXHS010000002.1"/>
</dbReference>
<name>A0ABU6K427_9RHOO</name>
<organism evidence="2 3">
    <name type="scientific">Uliginosibacterium silvisoli</name>
    <dbReference type="NCBI Taxonomy" id="3114758"/>
    <lineage>
        <taxon>Bacteria</taxon>
        <taxon>Pseudomonadati</taxon>
        <taxon>Pseudomonadota</taxon>
        <taxon>Betaproteobacteria</taxon>
        <taxon>Rhodocyclales</taxon>
        <taxon>Zoogloeaceae</taxon>
        <taxon>Uliginosibacterium</taxon>
    </lineage>
</organism>
<gene>
    <name evidence="2" type="ORF">VVD49_11830</name>
</gene>
<sequence length="781" mass="86735">MNKPERAPVAVPITDDERVRHISFVDDVHSPVVRTRVIGFEGLAGFLSAPTLGPKDGPAIIPGHIPPGARKAERVISVDFLMLDVEGSTENVKDEHAQPCRDEHGDIKKRVIGPQPPDPQTMLDELEKMAFRAMLHTSYSHASQSPRYRLVFDLSRPLKRDEVRPLMQYVAWVLGINGCVDTSCMEPARLFFLPRCPSEERRDLFLFGMVDGDALEVDAMLAQAKGIDEAAKTVRKPAPDSVNVIDAYNAKNSVTAVLERCGYIPKGPGRWMHPDSGTGVPGVRLLSATGEVERVFSSHSKCKLADEHSHDAFDCFRILEHGGDRTAALKAAALALGMPAPIKRPVKFGSVALAGKAAIDDFESYLPSAQYLHRPTGALWPAKSVNARVAWMEEKNKRTAPAKWLDMYRPIDQLVWAPGRPDIIVDEVFLTAGWVKKPGARVLNQYQPPLCIPGDAKQAGPWLELVRRTYPDDHAHIIRYLAQRIQCPDVKINHALVLGGAQGIGKDSMLEPVRAGVGPWNWHDVNPQQVIGQFNGHLRGTMLLISETRDVGEFDRFKLYDHCKTIIACPPDVIRVNEKFRAELYVANVMGVIFTTNDEVGGLYLPEDDRRHYVAWSPLTRDVFEADYWATLHAWYAGGGIGHVVDYLKCLDLSGFNPKAPPVKTAAFWKMVVAGVAPEESELCDVFDALSKPRALTLKMVIDAAKTKGMNEFAYELADRKGRRTIPRKMGNAGYVTVRNPKTQDGLYVINKDRQVVYARRELTLAEQYAAADALTKSVNR</sequence>
<comment type="caution">
    <text evidence="2">The sequence shown here is derived from an EMBL/GenBank/DDBJ whole genome shotgun (WGS) entry which is preliminary data.</text>
</comment>